<dbReference type="Proteomes" id="UP000256321">
    <property type="component" value="Unassembled WGS sequence"/>
</dbReference>
<reference evidence="13 14" key="1">
    <citation type="submission" date="2018-07" db="EMBL/GenBank/DDBJ databases">
        <title>Parabacteroides acidifaciens nov. sp., isolated from human feces.</title>
        <authorList>
            <person name="Wang Y.J."/>
        </authorList>
    </citation>
    <scope>NUCLEOTIDE SEQUENCE [LARGE SCALE GENOMIC DNA]</scope>
    <source>
        <strain evidence="13 14">426-9</strain>
    </source>
</reference>
<evidence type="ECO:0000256" key="10">
    <source>
        <dbReference type="RuleBase" id="RU003657"/>
    </source>
</evidence>
<evidence type="ECO:0000256" key="3">
    <source>
        <dbReference type="ARBA" id="ARBA00005133"/>
    </source>
</evidence>
<dbReference type="GO" id="GO:0000105">
    <property type="term" value="P:L-histidine biosynthetic process"/>
    <property type="evidence" value="ECO:0007669"/>
    <property type="project" value="UniProtKB-UniRule"/>
</dbReference>
<gene>
    <name evidence="9 13" type="primary">hisA</name>
    <name evidence="13" type="ORF">DWU89_02540</name>
    <name evidence="12" type="ORF">H8784_02495</name>
</gene>
<evidence type="ECO:0000256" key="7">
    <source>
        <dbReference type="ARBA" id="ARBA00023102"/>
    </source>
</evidence>
<dbReference type="Pfam" id="PF00977">
    <property type="entry name" value="His_biosynth"/>
    <property type="match status" value="1"/>
</dbReference>
<dbReference type="EC" id="5.3.1.16" evidence="9 11"/>
<keyword evidence="5 9" id="KW-0963">Cytoplasm</keyword>
<keyword evidence="7 9" id="KW-0368">Histidine biosynthesis</keyword>
<dbReference type="CDD" id="cd04732">
    <property type="entry name" value="HisA"/>
    <property type="match status" value="1"/>
</dbReference>
<reference evidence="12 15" key="2">
    <citation type="submission" date="2020-08" db="EMBL/GenBank/DDBJ databases">
        <title>Genome public.</title>
        <authorList>
            <person name="Liu C."/>
            <person name="Sun Q."/>
        </authorList>
    </citation>
    <scope>NUCLEOTIDE SEQUENCE [LARGE SCALE GENOMIC DNA]</scope>
    <source>
        <strain evidence="12 15">426_9</strain>
    </source>
</reference>
<dbReference type="AlphaFoldDB" id="A0A3D8HJF3"/>
<keyword evidence="6 9" id="KW-0028">Amino-acid biosynthesis</keyword>
<comment type="caution">
    <text evidence="13">The sequence shown here is derived from an EMBL/GenBank/DDBJ whole genome shotgun (WGS) entry which is preliminary data.</text>
</comment>
<dbReference type="EMBL" id="QREV01000003">
    <property type="protein sequence ID" value="RDU50872.1"/>
    <property type="molecule type" value="Genomic_DNA"/>
</dbReference>
<dbReference type="InterPro" id="IPR023016">
    <property type="entry name" value="HisA/PriA"/>
</dbReference>
<feature type="active site" description="Proton donor" evidence="9">
    <location>
        <position position="131"/>
    </location>
</feature>
<dbReference type="RefSeq" id="WP_115498091.1">
    <property type="nucleotide sequence ID" value="NZ_JACRTI010000003.1"/>
</dbReference>
<evidence type="ECO:0000256" key="9">
    <source>
        <dbReference type="HAMAP-Rule" id="MF_01014"/>
    </source>
</evidence>
<organism evidence="13 14">
    <name type="scientific">Parabacteroides acidifaciens</name>
    <dbReference type="NCBI Taxonomy" id="2290935"/>
    <lineage>
        <taxon>Bacteria</taxon>
        <taxon>Pseudomonadati</taxon>
        <taxon>Bacteroidota</taxon>
        <taxon>Bacteroidia</taxon>
        <taxon>Bacteroidales</taxon>
        <taxon>Tannerellaceae</taxon>
        <taxon>Parabacteroides</taxon>
    </lineage>
</organism>
<feature type="active site" description="Proton acceptor" evidence="9">
    <location>
        <position position="9"/>
    </location>
</feature>
<evidence type="ECO:0000256" key="8">
    <source>
        <dbReference type="ARBA" id="ARBA00023235"/>
    </source>
</evidence>
<evidence type="ECO:0000256" key="11">
    <source>
        <dbReference type="RuleBase" id="RU003658"/>
    </source>
</evidence>
<dbReference type="SUPFAM" id="SSF51366">
    <property type="entry name" value="Ribulose-phoshate binding barrel"/>
    <property type="match status" value="1"/>
</dbReference>
<evidence type="ECO:0000256" key="2">
    <source>
        <dbReference type="ARBA" id="ARBA00004496"/>
    </source>
</evidence>
<evidence type="ECO:0000313" key="15">
    <source>
        <dbReference type="Proteomes" id="UP000629596"/>
    </source>
</evidence>
<dbReference type="GO" id="GO:0000162">
    <property type="term" value="P:L-tryptophan biosynthetic process"/>
    <property type="evidence" value="ECO:0007669"/>
    <property type="project" value="TreeGrafter"/>
</dbReference>
<dbReference type="Gene3D" id="3.20.20.70">
    <property type="entry name" value="Aldolase class I"/>
    <property type="match status" value="1"/>
</dbReference>
<evidence type="ECO:0000256" key="4">
    <source>
        <dbReference type="ARBA" id="ARBA00009667"/>
    </source>
</evidence>
<sequence>MIELIPAIDMIDGKCVRLTQGDYDTKKVYNEDPLEVAKMFEDHGIRRLHMVDLDGARQGRIINYRTLERVATRTSLIIDFGGGLKQDGDLEIAFESGAQMVTGGSIAVKNPEVFASWITKFGPEKIILGADAKDKKIAISGWEETTDKELIPFIRDYYDKGITKAICTDISRDGMLQGPAIDLYKEIREQIPFLCLIASGGVSSIQDIEKLAEAGIPAVIFGKAIYEGKIQLKDLIRFT</sequence>
<dbReference type="InterPro" id="IPR006062">
    <property type="entry name" value="His_biosynth"/>
</dbReference>
<evidence type="ECO:0000256" key="1">
    <source>
        <dbReference type="ARBA" id="ARBA00000901"/>
    </source>
</evidence>
<protein>
    <recommendedName>
        <fullName evidence="9 11">1-(5-phosphoribosyl)-5-[(5-phosphoribosylamino)methylideneamino] imidazole-4-carboxamide isomerase</fullName>
        <ecNumber evidence="9 11">5.3.1.16</ecNumber>
    </recommendedName>
    <alternativeName>
        <fullName evidence="9">Phosphoribosylformimino-5-aminoimidazole carboxamide ribotide isomerase</fullName>
    </alternativeName>
</protein>
<dbReference type="Proteomes" id="UP000629596">
    <property type="component" value="Unassembled WGS sequence"/>
</dbReference>
<keyword evidence="8 9" id="KW-0413">Isomerase</keyword>
<dbReference type="EMBL" id="JACRTI010000003">
    <property type="protein sequence ID" value="MBC8600584.1"/>
    <property type="molecule type" value="Genomic_DNA"/>
</dbReference>
<dbReference type="HAMAP" id="MF_01014">
    <property type="entry name" value="HisA"/>
    <property type="match status" value="1"/>
</dbReference>
<evidence type="ECO:0000313" key="13">
    <source>
        <dbReference type="EMBL" id="RDU50872.1"/>
    </source>
</evidence>
<dbReference type="GO" id="GO:0005737">
    <property type="term" value="C:cytoplasm"/>
    <property type="evidence" value="ECO:0007669"/>
    <property type="project" value="UniProtKB-SubCell"/>
</dbReference>
<name>A0A3D8HJF3_9BACT</name>
<dbReference type="PANTHER" id="PTHR43090:SF2">
    <property type="entry name" value="1-(5-PHOSPHORIBOSYL)-5-[(5-PHOSPHORIBOSYLAMINO)METHYLIDENEAMINO] IMIDAZOLE-4-CARBOXAMIDE ISOMERASE"/>
    <property type="match status" value="1"/>
</dbReference>
<evidence type="ECO:0000313" key="12">
    <source>
        <dbReference type="EMBL" id="MBC8600584.1"/>
    </source>
</evidence>
<evidence type="ECO:0000313" key="14">
    <source>
        <dbReference type="Proteomes" id="UP000256321"/>
    </source>
</evidence>
<dbReference type="UniPathway" id="UPA00031">
    <property type="reaction ID" value="UER00009"/>
</dbReference>
<proteinExistence type="inferred from homology"/>
<dbReference type="InterPro" id="IPR006063">
    <property type="entry name" value="HisA_bact_arch"/>
</dbReference>
<dbReference type="GO" id="GO:0003949">
    <property type="term" value="F:1-(5-phosphoribosyl)-5-[(5-phosphoribosylamino)methylideneamino]imidazole-4-carboxamide isomerase activity"/>
    <property type="evidence" value="ECO:0007669"/>
    <property type="project" value="UniProtKB-UniRule"/>
</dbReference>
<dbReference type="NCBIfam" id="TIGR00007">
    <property type="entry name" value="1-(5-phosphoribosyl)-5-[(5-phosphoribosylamino)methylideneamino]imidazole-4-carboxamide isomerase"/>
    <property type="match status" value="1"/>
</dbReference>
<dbReference type="InterPro" id="IPR011060">
    <property type="entry name" value="RibuloseP-bd_barrel"/>
</dbReference>
<comment type="similarity">
    <text evidence="4 9 10">Belongs to the HisA/HisF family.</text>
</comment>
<dbReference type="InterPro" id="IPR044524">
    <property type="entry name" value="Isoase_HisA-like"/>
</dbReference>
<evidence type="ECO:0000256" key="6">
    <source>
        <dbReference type="ARBA" id="ARBA00022605"/>
    </source>
</evidence>
<dbReference type="InterPro" id="IPR013785">
    <property type="entry name" value="Aldolase_TIM"/>
</dbReference>
<comment type="subcellular location">
    <subcellularLocation>
        <location evidence="2 9 11">Cytoplasm</location>
    </subcellularLocation>
</comment>
<dbReference type="FunFam" id="3.20.20.70:FF:000009">
    <property type="entry name" value="1-(5-phosphoribosyl)-5-[(5-phosphoribosylamino)methylideneamino] imidazole-4-carboxamide isomerase"/>
    <property type="match status" value="1"/>
</dbReference>
<evidence type="ECO:0000256" key="5">
    <source>
        <dbReference type="ARBA" id="ARBA00022490"/>
    </source>
</evidence>
<accession>A0A3D8HJF3</accession>
<keyword evidence="15" id="KW-1185">Reference proteome</keyword>
<dbReference type="PANTHER" id="PTHR43090">
    <property type="entry name" value="1-(5-PHOSPHORIBOSYL)-5-[(5-PHOSPHORIBOSYLAMINO)METHYLIDENEAMINO] IMIDAZOLE-4-CARBOXAMIDE ISOMERASE"/>
    <property type="match status" value="1"/>
</dbReference>
<comment type="catalytic activity">
    <reaction evidence="1 9 11">
        <text>1-(5-phospho-beta-D-ribosyl)-5-[(5-phospho-beta-D-ribosylamino)methylideneamino]imidazole-4-carboxamide = 5-[(5-phospho-1-deoxy-D-ribulos-1-ylimino)methylamino]-1-(5-phospho-beta-D-ribosyl)imidazole-4-carboxamide</text>
        <dbReference type="Rhea" id="RHEA:15469"/>
        <dbReference type="ChEBI" id="CHEBI:58435"/>
        <dbReference type="ChEBI" id="CHEBI:58525"/>
        <dbReference type="EC" id="5.3.1.16"/>
    </reaction>
</comment>
<comment type="pathway">
    <text evidence="3 9 11">Amino-acid biosynthesis; L-histidine biosynthesis; L-histidine from 5-phospho-alpha-D-ribose 1-diphosphate: step 4/9.</text>
</comment>